<keyword evidence="10" id="KW-0547">Nucleotide-binding</keyword>
<feature type="domain" description="Cation-transporting P-type ATPase N-terminal" evidence="21">
    <location>
        <begin position="8"/>
        <end position="81"/>
    </location>
</feature>
<organism evidence="23 24">
    <name type="scientific">Actinobaculum suis</name>
    <dbReference type="NCBI Taxonomy" id="1657"/>
    <lineage>
        <taxon>Bacteria</taxon>
        <taxon>Bacillati</taxon>
        <taxon>Actinomycetota</taxon>
        <taxon>Actinomycetes</taxon>
        <taxon>Actinomycetales</taxon>
        <taxon>Actinomycetaceae</taxon>
        <taxon>Actinobaculum</taxon>
    </lineage>
</organism>
<evidence type="ECO:0000256" key="19">
    <source>
        <dbReference type="SAM" id="MobiDB-lite"/>
    </source>
</evidence>
<evidence type="ECO:0000256" key="9">
    <source>
        <dbReference type="ARBA" id="ARBA00022692"/>
    </source>
</evidence>
<evidence type="ECO:0000256" key="5">
    <source>
        <dbReference type="ARBA" id="ARBA00013555"/>
    </source>
</evidence>
<dbReference type="PANTHER" id="PTHR42861">
    <property type="entry name" value="CALCIUM-TRANSPORTING ATPASE"/>
    <property type="match status" value="1"/>
</dbReference>
<evidence type="ECO:0000256" key="3">
    <source>
        <dbReference type="ARBA" id="ARBA00008746"/>
    </source>
</evidence>
<feature type="transmembrane region" description="Helical" evidence="20">
    <location>
        <begin position="833"/>
        <end position="852"/>
    </location>
</feature>
<evidence type="ECO:0000256" key="13">
    <source>
        <dbReference type="ARBA" id="ARBA00022967"/>
    </source>
</evidence>
<dbReference type="SUPFAM" id="SSF56784">
    <property type="entry name" value="HAD-like"/>
    <property type="match status" value="1"/>
</dbReference>
<evidence type="ECO:0000256" key="7">
    <source>
        <dbReference type="ARBA" id="ARBA00022519"/>
    </source>
</evidence>
<gene>
    <name evidence="22" type="primary">mgtA</name>
    <name evidence="22" type="ORF">R6G71_01565</name>
    <name evidence="23" type="ORF">SAMN05421878_10219</name>
</gene>
<proteinExistence type="inferred from homology"/>
<dbReference type="Gene3D" id="1.20.1110.10">
    <property type="entry name" value="Calcium-transporting ATPase, transmembrane domain"/>
    <property type="match status" value="1"/>
</dbReference>
<dbReference type="Gene3D" id="3.40.1110.10">
    <property type="entry name" value="Calcium-transporting ATPase, cytoplasmic domain N"/>
    <property type="match status" value="1"/>
</dbReference>
<feature type="transmembrane region" description="Helical" evidence="20">
    <location>
        <begin position="91"/>
        <end position="110"/>
    </location>
</feature>
<dbReference type="InterPro" id="IPR023299">
    <property type="entry name" value="ATPase_P-typ_cyto_dom_N"/>
</dbReference>
<keyword evidence="12" id="KW-0460">Magnesium</keyword>
<dbReference type="InterPro" id="IPR004014">
    <property type="entry name" value="ATPase_P-typ_cation-transptr_N"/>
</dbReference>
<evidence type="ECO:0000256" key="14">
    <source>
        <dbReference type="ARBA" id="ARBA00022989"/>
    </source>
</evidence>
<dbReference type="Gene3D" id="3.40.50.1000">
    <property type="entry name" value="HAD superfamily/HAD-like"/>
    <property type="match status" value="1"/>
</dbReference>
<dbReference type="Gene3D" id="2.70.150.10">
    <property type="entry name" value="Calcium-transporting ATPase, cytoplasmic transduction domain A"/>
    <property type="match status" value="1"/>
</dbReference>
<keyword evidence="24" id="KW-1185">Reference proteome</keyword>
<feature type="transmembrane region" description="Helical" evidence="20">
    <location>
        <begin position="61"/>
        <end position="79"/>
    </location>
</feature>
<feature type="transmembrane region" description="Helical" evidence="20">
    <location>
        <begin position="309"/>
        <end position="329"/>
    </location>
</feature>
<keyword evidence="15 20" id="KW-0472">Membrane</keyword>
<keyword evidence="6" id="KW-1003">Cell membrane</keyword>
<evidence type="ECO:0000256" key="6">
    <source>
        <dbReference type="ARBA" id="ARBA00022475"/>
    </source>
</evidence>
<dbReference type="PROSITE" id="PS00154">
    <property type="entry name" value="ATPASE_E1_E2"/>
    <property type="match status" value="1"/>
</dbReference>
<dbReference type="InterPro" id="IPR023298">
    <property type="entry name" value="ATPase_P-typ_TM_dom_sf"/>
</dbReference>
<dbReference type="NCBIfam" id="NF011702">
    <property type="entry name" value="PRK15122.1"/>
    <property type="match status" value="1"/>
</dbReference>
<dbReference type="InterPro" id="IPR036412">
    <property type="entry name" value="HAD-like_sf"/>
</dbReference>
<dbReference type="InterPro" id="IPR023214">
    <property type="entry name" value="HAD_sf"/>
</dbReference>
<comment type="catalytic activity">
    <reaction evidence="18">
        <text>ATP + H2O = ADP + phosphate + H(+)</text>
        <dbReference type="Rhea" id="RHEA:13065"/>
        <dbReference type="ChEBI" id="CHEBI:15377"/>
        <dbReference type="ChEBI" id="CHEBI:15378"/>
        <dbReference type="ChEBI" id="CHEBI:30616"/>
        <dbReference type="ChEBI" id="CHEBI:43474"/>
        <dbReference type="ChEBI" id="CHEBI:456216"/>
    </reaction>
</comment>
<dbReference type="EMBL" id="JAWNFU010000001">
    <property type="protein sequence ID" value="MDY5152743.1"/>
    <property type="molecule type" value="Genomic_DNA"/>
</dbReference>
<keyword evidence="9 20" id="KW-0812">Transmembrane</keyword>
<dbReference type="GO" id="GO:0015444">
    <property type="term" value="F:P-type magnesium transporter activity"/>
    <property type="evidence" value="ECO:0007669"/>
    <property type="project" value="UniProtKB-EC"/>
</dbReference>
<reference evidence="23" key="2">
    <citation type="submission" date="2016-10" db="EMBL/GenBank/DDBJ databases">
        <authorList>
            <person name="de Groot N.N."/>
        </authorList>
    </citation>
    <scope>NUCLEOTIDE SEQUENCE [LARGE SCALE GENOMIC DNA]</scope>
    <source>
        <strain evidence="23">DSM 20639</strain>
    </source>
</reference>
<dbReference type="InterPro" id="IPR001757">
    <property type="entry name" value="P_typ_ATPase"/>
</dbReference>
<dbReference type="SFLD" id="SFLDG00002">
    <property type="entry name" value="C1.7:_P-type_atpase_like"/>
    <property type="match status" value="1"/>
</dbReference>
<dbReference type="Pfam" id="PF00689">
    <property type="entry name" value="Cation_ATPase_C"/>
    <property type="match status" value="1"/>
</dbReference>
<dbReference type="EMBL" id="FNAU01000002">
    <property type="protein sequence ID" value="SDE08306.1"/>
    <property type="molecule type" value="Genomic_DNA"/>
</dbReference>
<dbReference type="Proteomes" id="UP000182744">
    <property type="component" value="Unassembled WGS sequence"/>
</dbReference>
<dbReference type="InterPro" id="IPR008250">
    <property type="entry name" value="ATPase_P-typ_transduc_dom_A_sf"/>
</dbReference>
<evidence type="ECO:0000256" key="17">
    <source>
        <dbReference type="ARBA" id="ARBA00047295"/>
    </source>
</evidence>
<evidence type="ECO:0000256" key="8">
    <source>
        <dbReference type="ARBA" id="ARBA00022553"/>
    </source>
</evidence>
<feature type="transmembrane region" description="Helical" evidence="20">
    <location>
        <begin position="335"/>
        <end position="360"/>
    </location>
</feature>
<dbReference type="CDD" id="cd02077">
    <property type="entry name" value="P-type_ATPase_Mg"/>
    <property type="match status" value="1"/>
</dbReference>
<keyword evidence="14 20" id="KW-1133">Transmembrane helix</keyword>
<evidence type="ECO:0000256" key="15">
    <source>
        <dbReference type="ARBA" id="ARBA00023136"/>
    </source>
</evidence>
<comment type="similarity">
    <text evidence="3">Belongs to the cation transport ATPase (P-type) (TC 3.A.3) family. Type IIIB subfamily.</text>
</comment>
<dbReference type="GO" id="GO:0016887">
    <property type="term" value="F:ATP hydrolysis activity"/>
    <property type="evidence" value="ECO:0007669"/>
    <property type="project" value="InterPro"/>
</dbReference>
<dbReference type="InterPro" id="IPR006068">
    <property type="entry name" value="ATPase_P-typ_cation-transptr_C"/>
</dbReference>
<reference evidence="22" key="3">
    <citation type="submission" date="2023-10" db="EMBL/GenBank/DDBJ databases">
        <title>Whole Genome based description of the genera Actinobaculum and Actinotignum reveals a complex phylogenetic relationship within the species included in the genus Actinotignum.</title>
        <authorList>
            <person name="Jensen C.S."/>
            <person name="Dargis R."/>
            <person name="Kemp M."/>
            <person name="Christensen J.J."/>
        </authorList>
    </citation>
    <scope>NUCLEOTIDE SEQUENCE</scope>
    <source>
        <strain evidence="22">Actinobaculum_suis_CCUG19206T</strain>
    </source>
</reference>
<evidence type="ECO:0000256" key="4">
    <source>
        <dbReference type="ARBA" id="ARBA00012786"/>
    </source>
</evidence>
<dbReference type="NCBIfam" id="TIGR01524">
    <property type="entry name" value="ATPase-IIIB_Mg"/>
    <property type="match status" value="1"/>
</dbReference>
<feature type="transmembrane region" description="Helical" evidence="20">
    <location>
        <begin position="785"/>
        <end position="813"/>
    </location>
</feature>
<dbReference type="Proteomes" id="UP001273799">
    <property type="component" value="Unassembled WGS sequence"/>
</dbReference>
<evidence type="ECO:0000256" key="18">
    <source>
        <dbReference type="ARBA" id="ARBA00049360"/>
    </source>
</evidence>
<feature type="compositionally biased region" description="Polar residues" evidence="19">
    <location>
        <begin position="203"/>
        <end position="214"/>
    </location>
</feature>
<evidence type="ECO:0000256" key="20">
    <source>
        <dbReference type="SAM" id="Phobius"/>
    </source>
</evidence>
<dbReference type="RefSeq" id="WP_074660901.1">
    <property type="nucleotide sequence ID" value="NZ_FNAU01000002.1"/>
</dbReference>
<dbReference type="SUPFAM" id="SSF81653">
    <property type="entry name" value="Calcium ATPase, transduction domain A"/>
    <property type="match status" value="1"/>
</dbReference>
<evidence type="ECO:0000256" key="2">
    <source>
        <dbReference type="ARBA" id="ARBA00004429"/>
    </source>
</evidence>
<evidence type="ECO:0000256" key="10">
    <source>
        <dbReference type="ARBA" id="ARBA00022741"/>
    </source>
</evidence>
<evidence type="ECO:0000256" key="11">
    <source>
        <dbReference type="ARBA" id="ARBA00022840"/>
    </source>
</evidence>
<dbReference type="GO" id="GO:0005886">
    <property type="term" value="C:plasma membrane"/>
    <property type="evidence" value="ECO:0007669"/>
    <property type="project" value="UniProtKB-SubCell"/>
</dbReference>
<evidence type="ECO:0000256" key="12">
    <source>
        <dbReference type="ARBA" id="ARBA00022842"/>
    </source>
</evidence>
<evidence type="ECO:0000313" key="24">
    <source>
        <dbReference type="Proteomes" id="UP000182744"/>
    </source>
</evidence>
<dbReference type="InterPro" id="IPR018303">
    <property type="entry name" value="ATPase_P-typ_P_site"/>
</dbReference>
<evidence type="ECO:0000313" key="22">
    <source>
        <dbReference type="EMBL" id="MDY5152743.1"/>
    </source>
</evidence>
<keyword evidence="8" id="KW-0597">Phosphoprotein</keyword>
<evidence type="ECO:0000313" key="23">
    <source>
        <dbReference type="EMBL" id="SDE08306.1"/>
    </source>
</evidence>
<keyword evidence="11" id="KW-0067">ATP-binding</keyword>
<comment type="function">
    <text evidence="1">Mediates magnesium influx to the cytosol.</text>
</comment>
<name>A0A1G7A329_9ACTO</name>
<dbReference type="SFLD" id="SFLDS00003">
    <property type="entry name" value="Haloacid_Dehalogenase"/>
    <property type="match status" value="1"/>
</dbReference>
<evidence type="ECO:0000259" key="21">
    <source>
        <dbReference type="SMART" id="SM00831"/>
    </source>
</evidence>
<dbReference type="EC" id="7.2.2.14" evidence="4"/>
<feature type="transmembrane region" description="Helical" evidence="20">
    <location>
        <begin position="899"/>
        <end position="918"/>
    </location>
</feature>
<comment type="subcellular location">
    <subcellularLocation>
        <location evidence="2">Cell inner membrane</location>
        <topology evidence="2">Multi-pass membrane protein</topology>
    </subcellularLocation>
</comment>
<dbReference type="Pfam" id="PF00122">
    <property type="entry name" value="E1-E2_ATPase"/>
    <property type="match status" value="1"/>
</dbReference>
<dbReference type="InterPro" id="IPR059000">
    <property type="entry name" value="ATPase_P-type_domA"/>
</dbReference>
<dbReference type="Pfam" id="PF13246">
    <property type="entry name" value="Cation_ATPase"/>
    <property type="match status" value="1"/>
</dbReference>
<dbReference type="Pfam" id="PF00690">
    <property type="entry name" value="Cation_ATPase_N"/>
    <property type="match status" value="1"/>
</dbReference>
<sequence length="930" mass="102673">MRTYTLGEFSTMDVEKIYDHFGVDESGVTTPQVEPLRKEFGSNTFSSQRGPSLWKLIRESYCGPFSIILFVLAIITFLTDFVYAPAGEKDFSSPLIILIILIISGTISLVQSVRSHKATAELEKLVHVTAAVYRDGEYREIPTEEIVCGDRVKLAAGDIIPADMRLIHTKDLFVSESALTGESYPVEKVAEPRRSKIRRSRNKLSASVGGQNPAETEALASPDTASQPANNSGADHQAHASSADQPANNSGADQPENIAYMASNIVSGAGIGVVVRTGENTEFGDIASRLSGHSEPTAFDIGLDKTSRLLVRFMLIMTPAVLLVNGLSKGNWTDAFIFAVSVAVGLTPQLLPMVVTTNLVKGSATLARRGTIVRNLNAIQNFGAMDILCTDKTGTLTQDEIVLERHLNCHGEEDPRVLRYAYLNSYYQTGLKNLLDKAVIRAAEDELNIDRRKYTKVDEVPFDFNRRRMSVVMRDEAGRTELITKGAAEEMLAISSFVELDGQVKPLTEGIRQMVQAKVRRLNEDGMRVLVLARKDNPPRAEEFQLSDERDMVLIGYLAFLDPPKKSAEAAIAALHEANIEVKVVTGDNLEVTRTVCRQVGIHDQRIISGEELAALPRSEWAEAVEKHNIFVKISPGQKADIVEQLRENGHVTGFLGDGINDSPALAKADIGISVDTAVDIAKESADIILLEKDLTILERGVLSGREIFGNIMKYIKISVSSNFGNVFSILVASLFLPFLPMLPTQILVLNLIYDISCMSIPWDRMDREYLAHPKRWDASDIKNFMVYFGPVSSIFDCITFAVLYFLICPAIMGMPFGQAAGTPAELGFESLFHTGWFIVSLWTQTFVLWTLRTEKLPFIHSWPSFTMSVITCLGVAFGTALPYTALGNYFKLSPLPGFYYWLLAAVLVGYFVLVSLMKPAYVRKHGKLL</sequence>
<feature type="transmembrane region" description="Helical" evidence="20">
    <location>
        <begin position="746"/>
        <end position="764"/>
    </location>
</feature>
<dbReference type="SFLD" id="SFLDF00027">
    <property type="entry name" value="p-type_atpase"/>
    <property type="match status" value="1"/>
</dbReference>
<feature type="region of interest" description="Disordered" evidence="19">
    <location>
        <begin position="187"/>
        <end position="255"/>
    </location>
</feature>
<dbReference type="InterPro" id="IPR006415">
    <property type="entry name" value="P-type_ATPase_IIIB"/>
</dbReference>
<feature type="transmembrane region" description="Helical" evidence="20">
    <location>
        <begin position="723"/>
        <end position="740"/>
    </location>
</feature>
<dbReference type="SMART" id="SM00831">
    <property type="entry name" value="Cation_ATPase_N"/>
    <property type="match status" value="1"/>
</dbReference>
<feature type="compositionally biased region" description="Polar residues" evidence="19">
    <location>
        <begin position="223"/>
        <end position="252"/>
    </location>
</feature>
<dbReference type="PRINTS" id="PR01836">
    <property type="entry name" value="MGATPASE"/>
</dbReference>
<feature type="transmembrane region" description="Helical" evidence="20">
    <location>
        <begin position="864"/>
        <end position="887"/>
    </location>
</feature>
<dbReference type="InterPro" id="IPR044492">
    <property type="entry name" value="P_typ_ATPase_HD_dom"/>
</dbReference>
<accession>A0A1G7A329</accession>
<dbReference type="AlphaFoldDB" id="A0A1G7A329"/>
<reference evidence="24" key="1">
    <citation type="submission" date="2016-10" db="EMBL/GenBank/DDBJ databases">
        <authorList>
            <person name="Varghese N."/>
        </authorList>
    </citation>
    <scope>NUCLEOTIDE SEQUENCE [LARGE SCALE GENOMIC DNA]</scope>
    <source>
        <strain evidence="24">DSM 20639</strain>
    </source>
</reference>
<dbReference type="SUPFAM" id="SSF81665">
    <property type="entry name" value="Calcium ATPase, transmembrane domain M"/>
    <property type="match status" value="1"/>
</dbReference>
<keyword evidence="7" id="KW-0997">Cell inner membrane</keyword>
<dbReference type="GO" id="GO:0005524">
    <property type="term" value="F:ATP binding"/>
    <property type="evidence" value="ECO:0007669"/>
    <property type="project" value="UniProtKB-KW"/>
</dbReference>
<protein>
    <recommendedName>
        <fullName evidence="5">Magnesium-transporting ATPase, P-type 1</fullName>
        <ecNumber evidence="4">7.2.2.14</ecNumber>
    </recommendedName>
    <alternativeName>
        <fullName evidence="16">Mg(2+) transport ATPase, P-type 1</fullName>
    </alternativeName>
</protein>
<comment type="catalytic activity">
    <reaction evidence="17">
        <text>Mg(2+)(out) + ATP + H2O = Mg(2+)(in) + ADP + phosphate + H(+)</text>
        <dbReference type="Rhea" id="RHEA:10260"/>
        <dbReference type="ChEBI" id="CHEBI:15377"/>
        <dbReference type="ChEBI" id="CHEBI:15378"/>
        <dbReference type="ChEBI" id="CHEBI:18420"/>
        <dbReference type="ChEBI" id="CHEBI:30616"/>
        <dbReference type="ChEBI" id="CHEBI:43474"/>
        <dbReference type="ChEBI" id="CHEBI:456216"/>
        <dbReference type="EC" id="7.2.2.14"/>
    </reaction>
</comment>
<evidence type="ECO:0000256" key="1">
    <source>
        <dbReference type="ARBA" id="ARBA00003954"/>
    </source>
</evidence>
<keyword evidence="13" id="KW-1278">Translocase</keyword>
<evidence type="ECO:0000256" key="16">
    <source>
        <dbReference type="ARBA" id="ARBA00029806"/>
    </source>
</evidence>
<dbReference type="NCBIfam" id="TIGR01494">
    <property type="entry name" value="ATPase_P-type"/>
    <property type="match status" value="2"/>
</dbReference>